<evidence type="ECO:0000313" key="2">
    <source>
        <dbReference type="EMBL" id="AFM10743.1"/>
    </source>
</evidence>
<evidence type="ECO:0000313" key="3">
    <source>
        <dbReference type="Proteomes" id="UP000006048"/>
    </source>
</evidence>
<protein>
    <recommendedName>
        <fullName evidence="1">DUF8156 domain-containing protein</fullName>
    </recommendedName>
</protein>
<name>I4B0D6_TURPD</name>
<keyword evidence="3" id="KW-1185">Reference proteome</keyword>
<dbReference type="HOGENOM" id="CLU_161781_1_0_12"/>
<dbReference type="EMBL" id="CP002959">
    <property type="protein sequence ID" value="AFM10743.1"/>
    <property type="molecule type" value="Genomic_DNA"/>
</dbReference>
<dbReference type="OrthoDB" id="9804972at2"/>
<feature type="domain" description="DUF8156" evidence="1">
    <location>
        <begin position="1"/>
        <end position="81"/>
    </location>
</feature>
<proteinExistence type="predicted"/>
<sequence>MGRTVVPYSLVIEQVMHRFDNYRRTLRREDREAFDELMRVAKMQVQAGVMAQHPNAFDSMSMAMLVQLKREINELKKNIKSQGELYAGVETQ</sequence>
<dbReference type="InterPro" id="IPR058469">
    <property type="entry name" value="DUF8156"/>
</dbReference>
<dbReference type="Pfam" id="PF26485">
    <property type="entry name" value="DUF8156"/>
    <property type="match status" value="1"/>
</dbReference>
<accession>I4B0D6</accession>
<dbReference type="AlphaFoldDB" id="I4B0D6"/>
<dbReference type="RefSeq" id="WP_014801264.1">
    <property type="nucleotide sequence ID" value="NC_018020.1"/>
</dbReference>
<evidence type="ECO:0000259" key="1">
    <source>
        <dbReference type="Pfam" id="PF26485"/>
    </source>
</evidence>
<reference evidence="2 3" key="1">
    <citation type="submission" date="2012-06" db="EMBL/GenBank/DDBJ databases">
        <title>The complete chromosome of genome of Turneriella parva DSM 21527.</title>
        <authorList>
            <consortium name="US DOE Joint Genome Institute (JGI-PGF)"/>
            <person name="Lucas S."/>
            <person name="Han J."/>
            <person name="Lapidus A."/>
            <person name="Bruce D."/>
            <person name="Goodwin L."/>
            <person name="Pitluck S."/>
            <person name="Peters L."/>
            <person name="Kyrpides N."/>
            <person name="Mavromatis K."/>
            <person name="Ivanova N."/>
            <person name="Mikhailova N."/>
            <person name="Chertkov O."/>
            <person name="Detter J.C."/>
            <person name="Tapia R."/>
            <person name="Han C."/>
            <person name="Land M."/>
            <person name="Hauser L."/>
            <person name="Markowitz V."/>
            <person name="Cheng J.-F."/>
            <person name="Hugenholtz P."/>
            <person name="Woyke T."/>
            <person name="Wu D."/>
            <person name="Gronow S."/>
            <person name="Wellnitz S."/>
            <person name="Brambilla E."/>
            <person name="Klenk H.-P."/>
            <person name="Eisen J.A."/>
        </authorList>
    </citation>
    <scope>NUCLEOTIDE SEQUENCE [LARGE SCALE GENOMIC DNA]</scope>
    <source>
        <strain evidence="3">ATCC BAA-1111 / DSM 21527 / NCTC 11395 / H</strain>
    </source>
</reference>
<dbReference type="PATRIC" id="fig|869212.3.peg.38"/>
<dbReference type="KEGG" id="tpx:Turpa_0081"/>
<dbReference type="STRING" id="869212.Turpa_0081"/>
<dbReference type="Proteomes" id="UP000006048">
    <property type="component" value="Chromosome"/>
</dbReference>
<gene>
    <name evidence="2" type="ordered locus">Turpa_0081</name>
</gene>
<organism evidence="2 3">
    <name type="scientific">Turneriella parva (strain ATCC BAA-1111 / DSM 21527 / NCTC 11395 / H)</name>
    <name type="common">Leptospira parva</name>
    <dbReference type="NCBI Taxonomy" id="869212"/>
    <lineage>
        <taxon>Bacteria</taxon>
        <taxon>Pseudomonadati</taxon>
        <taxon>Spirochaetota</taxon>
        <taxon>Spirochaetia</taxon>
        <taxon>Leptospirales</taxon>
        <taxon>Leptospiraceae</taxon>
        <taxon>Turneriella</taxon>
    </lineage>
</organism>